<name>S4RK62_PETMA</name>
<reference evidence="12" key="1">
    <citation type="submission" date="2025-08" db="UniProtKB">
        <authorList>
            <consortium name="Ensembl"/>
        </authorList>
    </citation>
    <scope>IDENTIFICATION</scope>
</reference>
<evidence type="ECO:0000256" key="7">
    <source>
        <dbReference type="ARBA" id="ARBA00023155"/>
    </source>
</evidence>
<accession>S4RK62</accession>
<keyword evidence="5" id="KW-0862">Zinc</keyword>
<evidence type="ECO:0000256" key="9">
    <source>
        <dbReference type="PROSITE-ProRule" id="PRU00042"/>
    </source>
</evidence>
<dbReference type="AlphaFoldDB" id="S4RK62"/>
<evidence type="ECO:0000256" key="1">
    <source>
        <dbReference type="ARBA" id="ARBA00004123"/>
    </source>
</evidence>
<dbReference type="GO" id="GO:0008270">
    <property type="term" value="F:zinc ion binding"/>
    <property type="evidence" value="ECO:0007669"/>
    <property type="project" value="UniProtKB-KW"/>
</dbReference>
<feature type="domain" description="C2H2-type" evidence="11">
    <location>
        <begin position="45"/>
        <end position="68"/>
    </location>
</feature>
<dbReference type="GO" id="GO:0005634">
    <property type="term" value="C:nucleus"/>
    <property type="evidence" value="ECO:0007669"/>
    <property type="project" value="UniProtKB-SubCell"/>
</dbReference>
<feature type="domain" description="C2H2-type" evidence="11">
    <location>
        <begin position="765"/>
        <end position="792"/>
    </location>
</feature>
<dbReference type="PANTHER" id="PTHR24391">
    <property type="entry name" value="HISTONE H4 TRANSCRIPTION FACTOR-RELATED"/>
    <property type="match status" value="1"/>
</dbReference>
<dbReference type="Pfam" id="PF00096">
    <property type="entry name" value="zf-C2H2"/>
    <property type="match status" value="4"/>
</dbReference>
<feature type="region of interest" description="Disordered" evidence="10">
    <location>
        <begin position="285"/>
        <end position="371"/>
    </location>
</feature>
<feature type="region of interest" description="Disordered" evidence="10">
    <location>
        <begin position="524"/>
        <end position="642"/>
    </location>
</feature>
<keyword evidence="6" id="KW-0238">DNA-binding</keyword>
<dbReference type="SMART" id="SM00355">
    <property type="entry name" value="ZnF_C2H2"/>
    <property type="match status" value="7"/>
</dbReference>
<keyword evidence="4 9" id="KW-0863">Zinc-finger</keyword>
<feature type="region of interest" description="Disordered" evidence="10">
    <location>
        <begin position="722"/>
        <end position="764"/>
    </location>
</feature>
<comment type="subcellular location">
    <subcellularLocation>
        <location evidence="1">Nucleus</location>
    </subcellularLocation>
</comment>
<dbReference type="InterPro" id="IPR036236">
    <property type="entry name" value="Znf_C2H2_sf"/>
</dbReference>
<evidence type="ECO:0000256" key="6">
    <source>
        <dbReference type="ARBA" id="ARBA00023125"/>
    </source>
</evidence>
<dbReference type="PROSITE" id="PS50157">
    <property type="entry name" value="ZINC_FINGER_C2H2_2"/>
    <property type="match status" value="6"/>
</dbReference>
<keyword evidence="8" id="KW-0539">Nucleus</keyword>
<feature type="domain" description="C2H2-type" evidence="11">
    <location>
        <begin position="793"/>
        <end position="820"/>
    </location>
</feature>
<dbReference type="HOGENOM" id="CLU_005890_0_1_1"/>
<feature type="region of interest" description="Disordered" evidence="10">
    <location>
        <begin position="909"/>
        <end position="997"/>
    </location>
</feature>
<sequence length="997" mass="106770">EFLQRHDTAIIYPEDPDEVSGGMPGTPETGVRDDNGTPDAFAGLLACPYCNRGYKRLSSLREHIRYRHERAINDTAGGLADSHKQQRAQLDVTNNLCNVLKARAVKSQSQSTGNRKFKCTECGKAFKYKHHLKEHFRIHSGEKPYECPNCKKRFSHSGSYSSHISSKKCIGALPANGRTHGGRAGASAQASAACLSPSGSPAACSSPPSEGARLVSTASAVTAAGGADLHRGVQVKAEPVDYPNGDYRAMVVMASRGLSGLVPFLNGGIRAAHCLGVPPYVATATASGAKSGARKTPEAAYDPSLEKRNGDFRGSNGSGEVFKREHCSTTAASPPHISGGGSAAVVAKGAEGPARMEEDHENCTQSDAEETGRMAVKIKTEAAEPEDHQHKASEMESHLPVTRERPCYACQFCSESFAGPIPLHQHERYPSPPHSTCPTPKKKTKNSITSHTAGKALVGGCHVPTIDDQLALLKSYLYARNIEPSPEELIKISLAMSLPGDLLRQWMDKKGPVTDAVPSYCTSGSSPSYNIQEASQSHSPARQGVGSRGSSPLQRSGMFLPSSDGIPAPTAPTSSPHGGSACVRNGHPNGLTNGLQDQCEPLDLSVPKLSQVKRRGKESPPSHRLGGHGGEEQPLNLTTGTGVSKSVLNSFHSAKASPTHSTDDLPENKPVISVASVASKLPTCVQSHDVSIVDQLSSTRSNKLTLLYTQCIYMYLDSINPREQADSPEEGMGSPLGSDEVTDSESGLSVRKRQKKGESAPGGSYSCDLCDKTFHKSSSLLRHKYEHTGKRPHQCDVCNKAFKHKHHLIEHSRLHSGEKPYQCDRCGKRFSHSGSYSQHMNHRYSYCRRGEGDRDGEPNIMGLERSIMGEEPSVLGEEQGMLGEELGILGAQGGASVVEDADKGAVGQEETMMEEEGGEEGSATENGSKCSQEEAWGEEEEQCTKVNDYERQGFEDAADEEAEEKCSDAAAEEGRASNEDEEMELSGELDGGTTQVG</sequence>
<dbReference type="PROSITE" id="PS00028">
    <property type="entry name" value="ZINC_FINGER_C2H2_1"/>
    <property type="match status" value="4"/>
</dbReference>
<dbReference type="GO" id="GO:0000978">
    <property type="term" value="F:RNA polymerase II cis-regulatory region sequence-specific DNA binding"/>
    <property type="evidence" value="ECO:0007669"/>
    <property type="project" value="TreeGrafter"/>
</dbReference>
<keyword evidence="2" id="KW-0479">Metal-binding</keyword>
<evidence type="ECO:0000256" key="10">
    <source>
        <dbReference type="SAM" id="MobiDB-lite"/>
    </source>
</evidence>
<organism evidence="12">
    <name type="scientific">Petromyzon marinus</name>
    <name type="common">Sea lamprey</name>
    <dbReference type="NCBI Taxonomy" id="7757"/>
    <lineage>
        <taxon>Eukaryota</taxon>
        <taxon>Metazoa</taxon>
        <taxon>Chordata</taxon>
        <taxon>Craniata</taxon>
        <taxon>Vertebrata</taxon>
        <taxon>Cyclostomata</taxon>
        <taxon>Hyperoartia</taxon>
        <taxon>Petromyzontiformes</taxon>
        <taxon>Petromyzontidae</taxon>
        <taxon>Petromyzon</taxon>
    </lineage>
</organism>
<reference evidence="12" key="2">
    <citation type="submission" date="2025-09" db="UniProtKB">
        <authorList>
            <consortium name="Ensembl"/>
        </authorList>
    </citation>
    <scope>IDENTIFICATION</scope>
</reference>
<evidence type="ECO:0000256" key="4">
    <source>
        <dbReference type="ARBA" id="ARBA00022771"/>
    </source>
</evidence>
<dbReference type="Ensembl" id="ENSPMAT00000005616.1">
    <property type="protein sequence ID" value="ENSPMAP00000005595.1"/>
    <property type="gene ID" value="ENSPMAG00000005091.1"/>
</dbReference>
<evidence type="ECO:0000256" key="2">
    <source>
        <dbReference type="ARBA" id="ARBA00022723"/>
    </source>
</evidence>
<dbReference type="GO" id="GO:0000981">
    <property type="term" value="F:DNA-binding transcription factor activity, RNA polymerase II-specific"/>
    <property type="evidence" value="ECO:0007669"/>
    <property type="project" value="TreeGrafter"/>
</dbReference>
<dbReference type="Gene3D" id="1.10.10.60">
    <property type="entry name" value="Homeodomain-like"/>
    <property type="match status" value="1"/>
</dbReference>
<dbReference type="FunFam" id="3.30.160.60:FF:000145">
    <property type="entry name" value="Zinc finger protein 574"/>
    <property type="match status" value="1"/>
</dbReference>
<feature type="domain" description="C2H2-type" evidence="11">
    <location>
        <begin position="408"/>
        <end position="435"/>
    </location>
</feature>
<protein>
    <recommendedName>
        <fullName evidence="11">C2H2-type domain-containing protein</fullName>
    </recommendedName>
</protein>
<evidence type="ECO:0000259" key="11">
    <source>
        <dbReference type="PROSITE" id="PS50157"/>
    </source>
</evidence>
<evidence type="ECO:0000256" key="5">
    <source>
        <dbReference type="ARBA" id="ARBA00022833"/>
    </source>
</evidence>
<feature type="compositionally biased region" description="Polar residues" evidence="10">
    <location>
        <begin position="524"/>
        <end position="540"/>
    </location>
</feature>
<dbReference type="FunFam" id="3.30.160.60:FF:000744">
    <property type="entry name" value="zinc finger E-box-binding homeobox 1"/>
    <property type="match status" value="1"/>
</dbReference>
<feature type="domain" description="C2H2-type" evidence="11">
    <location>
        <begin position="821"/>
        <end position="849"/>
    </location>
</feature>
<dbReference type="STRING" id="7757.ENSPMAP00000005595"/>
<dbReference type="OMA" id="EDHENCT"/>
<dbReference type="InterPro" id="IPR051574">
    <property type="entry name" value="ZnF_E-box_Homeobox"/>
</dbReference>
<feature type="compositionally biased region" description="Basic and acidic residues" evidence="10">
    <location>
        <begin position="964"/>
        <end position="978"/>
    </location>
</feature>
<evidence type="ECO:0000313" key="12">
    <source>
        <dbReference type="Ensembl" id="ENSPMAP00000005595.1"/>
    </source>
</evidence>
<dbReference type="PANTHER" id="PTHR24391:SF27">
    <property type="entry name" value="ZINC FINGER PROTEIN 1"/>
    <property type="match status" value="1"/>
</dbReference>
<keyword evidence="3" id="KW-0677">Repeat</keyword>
<keyword evidence="7" id="KW-0371">Homeobox</keyword>
<dbReference type="FunFam" id="3.30.160.60:FF:000082">
    <property type="entry name" value="Putative zinc finger E-box-binding homeobox 2"/>
    <property type="match status" value="1"/>
</dbReference>
<evidence type="ECO:0000256" key="8">
    <source>
        <dbReference type="ARBA" id="ARBA00023242"/>
    </source>
</evidence>
<dbReference type="Gene3D" id="3.30.160.60">
    <property type="entry name" value="Classic Zinc Finger"/>
    <property type="match status" value="5"/>
</dbReference>
<evidence type="ECO:0000256" key="3">
    <source>
        <dbReference type="ARBA" id="ARBA00022737"/>
    </source>
</evidence>
<feature type="region of interest" description="Disordered" evidence="10">
    <location>
        <begin position="14"/>
        <end position="33"/>
    </location>
</feature>
<dbReference type="FunFam" id="3.30.160.60:FF:000013">
    <property type="entry name" value="Putative zinc finger E-box-binding homeobox 2"/>
    <property type="match status" value="2"/>
</dbReference>
<proteinExistence type="predicted"/>
<dbReference type="InterPro" id="IPR013087">
    <property type="entry name" value="Znf_C2H2_type"/>
</dbReference>
<dbReference type="GeneTree" id="ENSGT00950000183208"/>
<dbReference type="GO" id="GO:0000122">
    <property type="term" value="P:negative regulation of transcription by RNA polymerase II"/>
    <property type="evidence" value="ECO:0007669"/>
    <property type="project" value="UniProtKB-ARBA"/>
</dbReference>
<dbReference type="SUPFAM" id="SSF57667">
    <property type="entry name" value="beta-beta-alpha zinc fingers"/>
    <property type="match status" value="3"/>
</dbReference>
<feature type="domain" description="C2H2-type" evidence="11">
    <location>
        <begin position="117"/>
        <end position="144"/>
    </location>
</feature>